<accession>A0A812N4S9</accession>
<comment type="caution">
    <text evidence="4">The sequence shown here is derived from an EMBL/GenBank/DDBJ whole genome shotgun (WGS) entry which is preliminary data.</text>
</comment>
<gene>
    <name evidence="4" type="ORF">SNAT2548_LOCUS15897</name>
</gene>
<keyword evidence="2" id="KW-0472">Membrane</keyword>
<feature type="region of interest" description="Disordered" evidence="1">
    <location>
        <begin position="793"/>
        <end position="839"/>
    </location>
</feature>
<organism evidence="4 5">
    <name type="scientific">Symbiodinium natans</name>
    <dbReference type="NCBI Taxonomy" id="878477"/>
    <lineage>
        <taxon>Eukaryota</taxon>
        <taxon>Sar</taxon>
        <taxon>Alveolata</taxon>
        <taxon>Dinophyceae</taxon>
        <taxon>Suessiales</taxon>
        <taxon>Symbiodiniaceae</taxon>
        <taxon>Symbiodinium</taxon>
    </lineage>
</organism>
<dbReference type="Pfam" id="PF18181">
    <property type="entry name" value="SLATT_1"/>
    <property type="match status" value="1"/>
</dbReference>
<feature type="domain" description="SMODS and SLOG-associating 2TM effector" evidence="3">
    <location>
        <begin position="663"/>
        <end position="780"/>
    </location>
</feature>
<protein>
    <recommendedName>
        <fullName evidence="3">SMODS and SLOG-associating 2TM effector domain-containing protein</fullName>
    </recommendedName>
</protein>
<feature type="transmembrane region" description="Helical" evidence="2">
    <location>
        <begin position="686"/>
        <end position="706"/>
    </location>
</feature>
<evidence type="ECO:0000313" key="5">
    <source>
        <dbReference type="Proteomes" id="UP000604046"/>
    </source>
</evidence>
<keyword evidence="2" id="KW-0812">Transmembrane</keyword>
<dbReference type="InterPro" id="IPR040884">
    <property type="entry name" value="SLATT_1"/>
</dbReference>
<evidence type="ECO:0000256" key="1">
    <source>
        <dbReference type="SAM" id="MobiDB-lite"/>
    </source>
</evidence>
<dbReference type="OrthoDB" id="411417at2759"/>
<feature type="transmembrane region" description="Helical" evidence="2">
    <location>
        <begin position="521"/>
        <end position="541"/>
    </location>
</feature>
<evidence type="ECO:0000256" key="2">
    <source>
        <dbReference type="SAM" id="Phobius"/>
    </source>
</evidence>
<proteinExistence type="predicted"/>
<feature type="compositionally biased region" description="Polar residues" evidence="1">
    <location>
        <begin position="812"/>
        <end position="824"/>
    </location>
</feature>
<keyword evidence="5" id="KW-1185">Reference proteome</keyword>
<dbReference type="Proteomes" id="UP000604046">
    <property type="component" value="Unassembled WGS sequence"/>
</dbReference>
<evidence type="ECO:0000313" key="4">
    <source>
        <dbReference type="EMBL" id="CAE7302252.1"/>
    </source>
</evidence>
<evidence type="ECO:0000259" key="3">
    <source>
        <dbReference type="Pfam" id="PF18181"/>
    </source>
</evidence>
<reference evidence="4" key="1">
    <citation type="submission" date="2021-02" db="EMBL/GenBank/DDBJ databases">
        <authorList>
            <person name="Dougan E. K."/>
            <person name="Rhodes N."/>
            <person name="Thang M."/>
            <person name="Chan C."/>
        </authorList>
    </citation>
    <scope>NUCLEOTIDE SEQUENCE</scope>
</reference>
<dbReference type="EMBL" id="CAJNDS010002068">
    <property type="protein sequence ID" value="CAE7302252.1"/>
    <property type="molecule type" value="Genomic_DNA"/>
</dbReference>
<name>A0A812N4S9_9DINO</name>
<keyword evidence="2" id="KW-1133">Transmembrane helix</keyword>
<feature type="transmembrane region" description="Helical" evidence="2">
    <location>
        <begin position="478"/>
        <end position="501"/>
    </location>
</feature>
<dbReference type="AlphaFoldDB" id="A0A812N4S9"/>
<sequence>MAHPHRGSMASEQMGYPMVMGANGAPLEPLKFGRCLHPGLEKLDIEVQEYLWLSEPLVERSQLTNILRMWGLSRPNLVIELVGGFCHPKHLLLPSDIDTLQRSGIGKVVEDAQRVLQLQSSESSPDGEVSMAQLQRMVGSSLYDRLVEAMVALVEACSATNSWLMIDMPNIGQMPFVLEAALFRTKSRPVILVFVDPQVTGKFRTGEHEYQEEAWKLLEEGAKEVHLEETLFSKLQKQILPEDLFPANTQWWPVTDKQAPTEAADRDSLWRCHYGRWFFRAASHYIFCPCAGSFSSSAVSFPIEWLGHFGTVFSGGAIGDGHVSDIIFDSLDKGRPTILLKYTGQATDMWSHALDAMMNIAESGETGLDIGASGVIQRMREKLGDSAREQLTQNAWSSRSLFPFLRSLLRKDWSRLKQTFVVVDCFKDAPDAILDKLSSCFASTCGSGLLLGADNVRARCVDEAQVMLSQLRYNARRFAALANFVAIGGVFLSMVSTLIAVTGAWVDANLDGRNKYPIWESFVHGALVLLPALGGLAFTLLSRLRYMSKWGAVHLAAEQVESEVYKFRVQASEYNSLEAQSPAVLASKISEIYGSIASEFHHDSLYVPPKVGDMGFLVSCTNQFSSEPALQETSLPLLEDAARTPQIESKCVQIATSCTIEEYFEQRLAAKLQYWQDLAPKLSRRVTIYEALIVMASVLGTVLGALDQKLCIPFMVAVGAAMNSLMQHEGLHARLAAVNSSIQDLVTIRQKWSASGVVERRTPSMKQWIVDLTEGAVLREAYAYTTSAGPAAKTLSAEGTNPVANEVEGTASPKTASPKTNPAGNSVAGPDFDVGPACP</sequence>